<sequence length="224" mass="25493">AGSRRPHGGDNKPNKDSELQKINVRASRNEDIPLCGNQTTYTSGDSYYIDMTPHLRSDGLYLIKGENISRPFLCCPNLGIKCIWYKKQYSSSKNSSSKGTTSCPSSESYAIGSRICYYLVVMAVYITMVVIGVVHWHECPINTLIPPYLVVGGLSGATMAVHWMWRLSNGTPSTFEMVLFVLYTFFHIAWFLLGCLWIYGVHPDYEHKYSQNFCQKTLYSFSFW</sequence>
<dbReference type="PANTHER" id="PTHR33444:SF2">
    <property type="entry name" value="MARVEL DOMAIN-CONTAINING PROTEIN"/>
    <property type="match status" value="1"/>
</dbReference>
<dbReference type="EMBL" id="CAXKWB010002309">
    <property type="protein sequence ID" value="CAL4066572.1"/>
    <property type="molecule type" value="Genomic_DNA"/>
</dbReference>
<proteinExistence type="predicted"/>
<feature type="non-terminal residue" evidence="2">
    <location>
        <position position="1"/>
    </location>
</feature>
<dbReference type="PANTHER" id="PTHR33444">
    <property type="entry name" value="SI:DKEY-19B23.12-RELATED"/>
    <property type="match status" value="1"/>
</dbReference>
<gene>
    <name evidence="2" type="ORF">MNOR_LOCUS5819</name>
</gene>
<dbReference type="AlphaFoldDB" id="A0AAV2PZ44"/>
<evidence type="ECO:0000313" key="3">
    <source>
        <dbReference type="Proteomes" id="UP001497623"/>
    </source>
</evidence>
<organism evidence="2 3">
    <name type="scientific">Meganyctiphanes norvegica</name>
    <name type="common">Northern krill</name>
    <name type="synonym">Thysanopoda norvegica</name>
    <dbReference type="NCBI Taxonomy" id="48144"/>
    <lineage>
        <taxon>Eukaryota</taxon>
        <taxon>Metazoa</taxon>
        <taxon>Ecdysozoa</taxon>
        <taxon>Arthropoda</taxon>
        <taxon>Crustacea</taxon>
        <taxon>Multicrustacea</taxon>
        <taxon>Malacostraca</taxon>
        <taxon>Eumalacostraca</taxon>
        <taxon>Eucarida</taxon>
        <taxon>Euphausiacea</taxon>
        <taxon>Euphausiidae</taxon>
        <taxon>Meganyctiphanes</taxon>
    </lineage>
</organism>
<feature type="transmembrane region" description="Helical" evidence="1">
    <location>
        <begin position="177"/>
        <end position="199"/>
    </location>
</feature>
<comment type="caution">
    <text evidence="2">The sequence shown here is derived from an EMBL/GenBank/DDBJ whole genome shotgun (WGS) entry which is preliminary data.</text>
</comment>
<name>A0AAV2PZ44_MEGNR</name>
<keyword evidence="1" id="KW-1133">Transmembrane helix</keyword>
<dbReference type="Proteomes" id="UP001497623">
    <property type="component" value="Unassembled WGS sequence"/>
</dbReference>
<feature type="transmembrane region" description="Helical" evidence="1">
    <location>
        <begin position="115"/>
        <end position="136"/>
    </location>
</feature>
<evidence type="ECO:0000313" key="2">
    <source>
        <dbReference type="EMBL" id="CAL4066572.1"/>
    </source>
</evidence>
<keyword evidence="1" id="KW-0812">Transmembrane</keyword>
<feature type="non-terminal residue" evidence="2">
    <location>
        <position position="224"/>
    </location>
</feature>
<evidence type="ECO:0000256" key="1">
    <source>
        <dbReference type="SAM" id="Phobius"/>
    </source>
</evidence>
<protein>
    <submittedName>
        <fullName evidence="2">Uncharacterized protein</fullName>
    </submittedName>
</protein>
<accession>A0AAV2PZ44</accession>
<reference evidence="2 3" key="1">
    <citation type="submission" date="2024-05" db="EMBL/GenBank/DDBJ databases">
        <authorList>
            <person name="Wallberg A."/>
        </authorList>
    </citation>
    <scope>NUCLEOTIDE SEQUENCE [LARGE SCALE GENOMIC DNA]</scope>
</reference>
<keyword evidence="3" id="KW-1185">Reference proteome</keyword>
<feature type="transmembrane region" description="Helical" evidence="1">
    <location>
        <begin position="148"/>
        <end position="165"/>
    </location>
</feature>
<keyword evidence="1" id="KW-0472">Membrane</keyword>
<dbReference type="InterPro" id="IPR040350">
    <property type="entry name" value="TMEM272"/>
</dbReference>